<comment type="pathway">
    <text evidence="2">One-carbon metabolism; methylamine degradation.</text>
</comment>
<keyword evidence="5 14" id="KW-0479">Metal-binding</keyword>
<dbReference type="InterPro" id="IPR004852">
    <property type="entry name" value="Di-haem_cyt_c_peroxidsae"/>
</dbReference>
<dbReference type="PROSITE" id="PS51007">
    <property type="entry name" value="CYTC"/>
    <property type="match status" value="1"/>
</dbReference>
<keyword evidence="6 15" id="KW-0732">Signal</keyword>
<reference evidence="17 18" key="1">
    <citation type="submission" date="2014-10" db="EMBL/GenBank/DDBJ databases">
        <title>Pedobacter Kyungheensis.</title>
        <authorList>
            <person name="Anderson B.M."/>
            <person name="Newman J.D."/>
        </authorList>
    </citation>
    <scope>NUCLEOTIDE SEQUENCE [LARGE SCALE GENOMIC DNA]</scope>
    <source>
        <strain evidence="17 18">KACC 16221</strain>
    </source>
</reference>
<evidence type="ECO:0000256" key="10">
    <source>
        <dbReference type="ARBA" id="ARBA00023004"/>
    </source>
</evidence>
<evidence type="ECO:0000259" key="16">
    <source>
        <dbReference type="PROSITE" id="PS51007"/>
    </source>
</evidence>
<accession>A0A0C1FYP0</accession>
<evidence type="ECO:0000256" key="7">
    <source>
        <dbReference type="ARBA" id="ARBA00022764"/>
    </source>
</evidence>
<dbReference type="Gene3D" id="1.10.760.10">
    <property type="entry name" value="Cytochrome c-like domain"/>
    <property type="match status" value="2"/>
</dbReference>
<dbReference type="Pfam" id="PF03150">
    <property type="entry name" value="CCP_MauG"/>
    <property type="match status" value="1"/>
</dbReference>
<comment type="subcellular location">
    <subcellularLocation>
        <location evidence="1">Periplasm</location>
    </subcellularLocation>
</comment>
<evidence type="ECO:0000256" key="6">
    <source>
        <dbReference type="ARBA" id="ARBA00022729"/>
    </source>
</evidence>
<evidence type="ECO:0000256" key="11">
    <source>
        <dbReference type="ARBA" id="ARBA00058991"/>
    </source>
</evidence>
<name>A0A0C1FYP0_9SPHI</name>
<feature type="binding site" description="covalent" evidence="13">
    <location>
        <position position="103"/>
    </location>
    <ligand>
        <name>heme c</name>
        <dbReference type="ChEBI" id="CHEBI:61717"/>
        <label>1</label>
    </ligand>
</feature>
<comment type="function">
    <text evidence="11">Involved in methylamine metabolism. Essential for the maturation of the beta subunit of MADH, presumably via a step in the biosynthesis of tryptophan tryptophylquinone (TTQ), the cofactor of MADH.</text>
</comment>
<comment type="cofactor">
    <cofactor evidence="13">
        <name>heme</name>
        <dbReference type="ChEBI" id="CHEBI:30413"/>
    </cofactor>
    <text evidence="13">Binds 2 heme groups.</text>
</comment>
<organism evidence="17 18">
    <name type="scientific">Pedobacter kyungheensis</name>
    <dbReference type="NCBI Taxonomy" id="1069985"/>
    <lineage>
        <taxon>Bacteria</taxon>
        <taxon>Pseudomonadati</taxon>
        <taxon>Bacteroidota</taxon>
        <taxon>Sphingobacteriia</taxon>
        <taxon>Sphingobacteriales</taxon>
        <taxon>Sphingobacteriaceae</taxon>
        <taxon>Pedobacter</taxon>
    </lineage>
</organism>
<evidence type="ECO:0000313" key="18">
    <source>
        <dbReference type="Proteomes" id="UP000031246"/>
    </source>
</evidence>
<proteinExistence type="predicted"/>
<keyword evidence="10 14" id="KW-0408">Iron</keyword>
<feature type="binding site" description="covalent" evidence="13">
    <location>
        <position position="248"/>
    </location>
    <ligand>
        <name>heme c</name>
        <dbReference type="ChEBI" id="CHEBI:61717"/>
        <label>2</label>
    </ligand>
</feature>
<feature type="domain" description="Cytochrome c" evidence="16">
    <location>
        <begin position="230"/>
        <end position="366"/>
    </location>
</feature>
<dbReference type="EMBL" id="JSYN01000017">
    <property type="protein sequence ID" value="KIA92994.1"/>
    <property type="molecule type" value="Genomic_DNA"/>
</dbReference>
<dbReference type="FunFam" id="1.10.760.10:FF:000019">
    <property type="entry name" value="Di-heme cytochrome C peroxidase"/>
    <property type="match status" value="1"/>
</dbReference>
<evidence type="ECO:0000256" key="8">
    <source>
        <dbReference type="ARBA" id="ARBA00022982"/>
    </source>
</evidence>
<comment type="caution">
    <text evidence="17">The sequence shown here is derived from an EMBL/GenBank/DDBJ whole genome shotgun (WGS) entry which is preliminary data.</text>
</comment>
<keyword evidence="18" id="KW-1185">Reference proteome</keyword>
<evidence type="ECO:0000256" key="13">
    <source>
        <dbReference type="PIRSR" id="PIRSR000294-1"/>
    </source>
</evidence>
<evidence type="ECO:0000256" key="1">
    <source>
        <dbReference type="ARBA" id="ARBA00004418"/>
    </source>
</evidence>
<dbReference type="Proteomes" id="UP000031246">
    <property type="component" value="Unassembled WGS sequence"/>
</dbReference>
<evidence type="ECO:0000313" key="17">
    <source>
        <dbReference type="EMBL" id="KIA92994.1"/>
    </source>
</evidence>
<keyword evidence="9" id="KW-0560">Oxidoreductase</keyword>
<dbReference type="GO" id="GO:0020037">
    <property type="term" value="F:heme binding"/>
    <property type="evidence" value="ECO:0007669"/>
    <property type="project" value="InterPro"/>
</dbReference>
<feature type="signal peptide" evidence="15">
    <location>
        <begin position="1"/>
        <end position="25"/>
    </location>
</feature>
<feature type="binding site" description="axial binding residue" evidence="14">
    <location>
        <position position="120"/>
    </location>
    <ligand>
        <name>heme c</name>
        <dbReference type="ChEBI" id="CHEBI:61717"/>
        <label>1</label>
    </ligand>
    <ligandPart>
        <name>Fe</name>
        <dbReference type="ChEBI" id="CHEBI:18248"/>
    </ligandPart>
</feature>
<sequence>MNKIFALLALALTGLILFSFQSANFNNDDELSIDSLRKVYSKPTSEWPKPTVDAGAVFQELGELPPSPVDLKNDSVKKVVELGKILFFDPRLSGSNQISCSSCHAPDLHWTDGRQVSIGHDHLANIRNAPSLENVWFYKRLFWDGRANSLEEQAGSPVAAHNEMHQDMKVLPKKLSKIKGYQPYFTAAFGSKEITNKRIFESLATFQRSIVSRRTPFDRFLAKDKKALTDQQLVGLHLFRTKARCINCHNGPFFTDNEFHNDGLTYYGRKYEDLGLYNVTKKAEDVGKFKTPGLRNVMKTAPWFHNGLFPDMDGVMNMYNVGMPVQRVKPEQVNDPLLPKNDKLLKGLKLSIAEKDAVVAFLEALSSPTVLVRVEQLPQ</sequence>
<feature type="binding site" description="axial binding residue" evidence="14">
    <location>
        <position position="104"/>
    </location>
    <ligand>
        <name>heme c</name>
        <dbReference type="ChEBI" id="CHEBI:61717"/>
        <label>1</label>
    </ligand>
    <ligandPart>
        <name>Fe</name>
        <dbReference type="ChEBI" id="CHEBI:18248"/>
    </ligandPart>
</feature>
<gene>
    <name evidence="17" type="ORF">OC25_14945</name>
</gene>
<feature type="binding site" description="axial binding residue" evidence="14">
    <location>
        <position position="249"/>
    </location>
    <ligand>
        <name>heme c</name>
        <dbReference type="ChEBI" id="CHEBI:61717"/>
        <label>2</label>
    </ligand>
    <ligandPart>
        <name>Fe</name>
        <dbReference type="ChEBI" id="CHEBI:18248"/>
    </ligandPart>
</feature>
<keyword evidence="7" id="KW-0574">Periplasm</keyword>
<dbReference type="InterPro" id="IPR036909">
    <property type="entry name" value="Cyt_c-like_dom_sf"/>
</dbReference>
<keyword evidence="17" id="KW-0575">Peroxidase</keyword>
<comment type="PTM">
    <text evidence="13">Binds 2 heme groups per subunit.</text>
</comment>
<protein>
    <recommendedName>
        <fullName evidence="12">Methylamine utilization protein MauG</fullName>
    </recommendedName>
</protein>
<evidence type="ECO:0000256" key="15">
    <source>
        <dbReference type="SAM" id="SignalP"/>
    </source>
</evidence>
<evidence type="ECO:0000256" key="4">
    <source>
        <dbReference type="ARBA" id="ARBA00022617"/>
    </source>
</evidence>
<dbReference type="OrthoDB" id="9805202at2"/>
<dbReference type="PIRSF" id="PIRSF000294">
    <property type="entry name" value="Cytochrome-c_peroxidase"/>
    <property type="match status" value="1"/>
</dbReference>
<feature type="binding site" description="covalent" evidence="13">
    <location>
        <position position="100"/>
    </location>
    <ligand>
        <name>heme c</name>
        <dbReference type="ChEBI" id="CHEBI:61717"/>
        <label>1</label>
    </ligand>
</feature>
<feature type="binding site" description="covalent" evidence="13">
    <location>
        <position position="245"/>
    </location>
    <ligand>
        <name>heme c</name>
        <dbReference type="ChEBI" id="CHEBI:61717"/>
        <label>2</label>
    </ligand>
</feature>
<dbReference type="GO" id="GO:0042597">
    <property type="term" value="C:periplasmic space"/>
    <property type="evidence" value="ECO:0007669"/>
    <property type="project" value="UniProtKB-SubCell"/>
</dbReference>
<evidence type="ECO:0000256" key="3">
    <source>
        <dbReference type="ARBA" id="ARBA00022448"/>
    </source>
</evidence>
<dbReference type="PANTHER" id="PTHR30600">
    <property type="entry name" value="CYTOCHROME C PEROXIDASE-RELATED"/>
    <property type="match status" value="1"/>
</dbReference>
<dbReference type="RefSeq" id="WP_039477505.1">
    <property type="nucleotide sequence ID" value="NZ_JSYN01000017.1"/>
</dbReference>
<evidence type="ECO:0000256" key="12">
    <source>
        <dbReference type="ARBA" id="ARBA00073576"/>
    </source>
</evidence>
<dbReference type="AlphaFoldDB" id="A0A0C1FYP0"/>
<evidence type="ECO:0000256" key="14">
    <source>
        <dbReference type="PIRSR" id="PIRSR000294-2"/>
    </source>
</evidence>
<dbReference type="InterPro" id="IPR026259">
    <property type="entry name" value="MauG/Cytc_peroxidase"/>
</dbReference>
<dbReference type="InterPro" id="IPR051395">
    <property type="entry name" value="Cytochrome_c_Peroxidase/MauG"/>
</dbReference>
<evidence type="ECO:0000256" key="5">
    <source>
        <dbReference type="ARBA" id="ARBA00022723"/>
    </source>
</evidence>
<keyword evidence="3" id="KW-0813">Transport</keyword>
<evidence type="ECO:0000256" key="9">
    <source>
        <dbReference type="ARBA" id="ARBA00023002"/>
    </source>
</evidence>
<keyword evidence="4 13" id="KW-0349">Heme</keyword>
<dbReference type="GO" id="GO:0009055">
    <property type="term" value="F:electron transfer activity"/>
    <property type="evidence" value="ECO:0007669"/>
    <property type="project" value="InterPro"/>
</dbReference>
<keyword evidence="8" id="KW-0249">Electron transport</keyword>
<feature type="chain" id="PRO_5002132135" description="Methylamine utilization protein MauG" evidence="15">
    <location>
        <begin position="26"/>
        <end position="379"/>
    </location>
</feature>
<dbReference type="GO" id="GO:0004130">
    <property type="term" value="F:cytochrome-c peroxidase activity"/>
    <property type="evidence" value="ECO:0007669"/>
    <property type="project" value="TreeGrafter"/>
</dbReference>
<dbReference type="InterPro" id="IPR009056">
    <property type="entry name" value="Cyt_c-like_dom"/>
</dbReference>
<evidence type="ECO:0000256" key="2">
    <source>
        <dbReference type="ARBA" id="ARBA00004856"/>
    </source>
</evidence>
<dbReference type="PANTHER" id="PTHR30600:SF10">
    <property type="entry name" value="BLL6722 PROTEIN"/>
    <property type="match status" value="1"/>
</dbReference>
<dbReference type="SUPFAM" id="SSF46626">
    <property type="entry name" value="Cytochrome c"/>
    <property type="match status" value="2"/>
</dbReference>
<dbReference type="GO" id="GO:0046872">
    <property type="term" value="F:metal ion binding"/>
    <property type="evidence" value="ECO:0007669"/>
    <property type="project" value="UniProtKB-KW"/>
</dbReference>